<feature type="domain" description="RING-type" evidence="5">
    <location>
        <begin position="18"/>
        <end position="55"/>
    </location>
</feature>
<evidence type="ECO:0000256" key="3">
    <source>
        <dbReference type="ARBA" id="ARBA00022833"/>
    </source>
</evidence>
<dbReference type="InterPro" id="IPR013083">
    <property type="entry name" value="Znf_RING/FYVE/PHD"/>
</dbReference>
<keyword evidence="3" id="KW-0862">Zinc</keyword>
<keyword evidence="7" id="KW-1185">Reference proteome</keyword>
<sequence>MNISTSASDILNQISNSCYICQELIKKPVTVLECDHILHFNCAIRFFAISKNITCLVRNCQDRIKNIETVEEDIKEISPSTAQGFLLLYKNIDQAKKLLACSEKNMIHMKKEVILSYDQLGKADAEKLKELLKILTPLYTVQNKIVADIKKLLLSDTSINIINKRITTSRKIYDIFSTIGEDKIQ</sequence>
<accession>A0ABN7WB33</accession>
<evidence type="ECO:0000313" key="6">
    <source>
        <dbReference type="EMBL" id="CAG8824769.1"/>
    </source>
</evidence>
<proteinExistence type="predicted"/>
<evidence type="ECO:0000256" key="1">
    <source>
        <dbReference type="ARBA" id="ARBA00022723"/>
    </source>
</evidence>
<dbReference type="CDD" id="cd16448">
    <property type="entry name" value="RING-H2"/>
    <property type="match status" value="1"/>
</dbReference>
<evidence type="ECO:0000313" key="7">
    <source>
        <dbReference type="Proteomes" id="UP000789901"/>
    </source>
</evidence>
<protein>
    <submittedName>
        <fullName evidence="6">31855_t:CDS:1</fullName>
    </submittedName>
</protein>
<evidence type="ECO:0000256" key="4">
    <source>
        <dbReference type="PROSITE-ProRule" id="PRU00175"/>
    </source>
</evidence>
<organism evidence="6 7">
    <name type="scientific">Gigaspora margarita</name>
    <dbReference type="NCBI Taxonomy" id="4874"/>
    <lineage>
        <taxon>Eukaryota</taxon>
        <taxon>Fungi</taxon>
        <taxon>Fungi incertae sedis</taxon>
        <taxon>Mucoromycota</taxon>
        <taxon>Glomeromycotina</taxon>
        <taxon>Glomeromycetes</taxon>
        <taxon>Diversisporales</taxon>
        <taxon>Gigasporaceae</taxon>
        <taxon>Gigaspora</taxon>
    </lineage>
</organism>
<dbReference type="Pfam" id="PF00097">
    <property type="entry name" value="zf-C3HC4"/>
    <property type="match status" value="1"/>
</dbReference>
<keyword evidence="1" id="KW-0479">Metal-binding</keyword>
<dbReference type="Gene3D" id="3.30.40.10">
    <property type="entry name" value="Zinc/RING finger domain, C3HC4 (zinc finger)"/>
    <property type="match status" value="1"/>
</dbReference>
<evidence type="ECO:0000256" key="2">
    <source>
        <dbReference type="ARBA" id="ARBA00022771"/>
    </source>
</evidence>
<dbReference type="Proteomes" id="UP000789901">
    <property type="component" value="Unassembled WGS sequence"/>
</dbReference>
<dbReference type="SUPFAM" id="SSF57850">
    <property type="entry name" value="RING/U-box"/>
    <property type="match status" value="1"/>
</dbReference>
<dbReference type="InterPro" id="IPR001841">
    <property type="entry name" value="Znf_RING"/>
</dbReference>
<gene>
    <name evidence="6" type="ORF">GMARGA_LOCUS28660</name>
</gene>
<dbReference type="PROSITE" id="PS50089">
    <property type="entry name" value="ZF_RING_2"/>
    <property type="match status" value="1"/>
</dbReference>
<keyword evidence="2 4" id="KW-0863">Zinc-finger</keyword>
<name>A0ABN7WB33_GIGMA</name>
<reference evidence="6 7" key="1">
    <citation type="submission" date="2021-06" db="EMBL/GenBank/DDBJ databases">
        <authorList>
            <person name="Kallberg Y."/>
            <person name="Tangrot J."/>
            <person name="Rosling A."/>
        </authorList>
    </citation>
    <scope>NUCLEOTIDE SEQUENCE [LARGE SCALE GENOMIC DNA]</scope>
    <source>
        <strain evidence="6 7">120-4 pot B 10/14</strain>
    </source>
</reference>
<comment type="caution">
    <text evidence="6">The sequence shown here is derived from an EMBL/GenBank/DDBJ whole genome shotgun (WGS) entry which is preliminary data.</text>
</comment>
<dbReference type="EMBL" id="CAJVQB010037033">
    <property type="protein sequence ID" value="CAG8824769.1"/>
    <property type="molecule type" value="Genomic_DNA"/>
</dbReference>
<evidence type="ECO:0000259" key="5">
    <source>
        <dbReference type="PROSITE" id="PS50089"/>
    </source>
</evidence>
<dbReference type="InterPro" id="IPR018957">
    <property type="entry name" value="Znf_C3HC4_RING-type"/>
</dbReference>